<dbReference type="InterPro" id="IPR011051">
    <property type="entry name" value="RmlC_Cupin_sf"/>
</dbReference>
<dbReference type="Proteomes" id="UP000007519">
    <property type="component" value="Chromosome"/>
</dbReference>
<accession>H6L1X5</accession>
<dbReference type="Pfam" id="PF07883">
    <property type="entry name" value="Cupin_2"/>
    <property type="match status" value="1"/>
</dbReference>
<proteinExistence type="predicted"/>
<name>H6L1X5_SAPGL</name>
<dbReference type="AlphaFoldDB" id="H6L1X5"/>
<dbReference type="PANTHER" id="PTHR36114:SF1">
    <property type="entry name" value="16.7 KDA PROTEIN IN WHIE LOCUS"/>
    <property type="match status" value="1"/>
</dbReference>
<dbReference type="STRING" id="984262.SGRA_0774"/>
<protein>
    <submittedName>
        <fullName evidence="2">Cupin 2 conserved barrel domain protein</fullName>
    </submittedName>
</protein>
<dbReference type="RefSeq" id="WP_015691166.1">
    <property type="nucleotide sequence ID" value="NC_016940.1"/>
</dbReference>
<reference evidence="2 3" key="1">
    <citation type="journal article" date="2012" name="Stand. Genomic Sci.">
        <title>Complete genome sequencing and analysis of Saprospira grandis str. Lewin, a predatory marine bacterium.</title>
        <authorList>
            <person name="Saw J.H."/>
            <person name="Yuryev A."/>
            <person name="Kanbe M."/>
            <person name="Hou S."/>
            <person name="Young A.G."/>
            <person name="Aizawa S."/>
            <person name="Alam M."/>
        </authorList>
    </citation>
    <scope>NUCLEOTIDE SEQUENCE [LARGE SCALE GENOMIC DNA]</scope>
    <source>
        <strain evidence="2 3">Lewin</strain>
    </source>
</reference>
<sequence>MSRYFKAAQESPTFLAGDATLLQEIAHPLKDNWPIGYSLAKAQLDVGQSSLPHRLKSSELYYVISGAASIFIDGQEQALQAGDCCLVPAQAEQYVQQKGDQPFHFLCIVEPYWQENDEDIL</sequence>
<dbReference type="EMBL" id="CP002831">
    <property type="protein sequence ID" value="AFC23512.1"/>
    <property type="molecule type" value="Genomic_DNA"/>
</dbReference>
<dbReference type="HOGENOM" id="CLU_129810_1_1_10"/>
<organism evidence="2 3">
    <name type="scientific">Saprospira grandis (strain Lewin)</name>
    <dbReference type="NCBI Taxonomy" id="984262"/>
    <lineage>
        <taxon>Bacteria</taxon>
        <taxon>Pseudomonadati</taxon>
        <taxon>Bacteroidota</taxon>
        <taxon>Saprospiria</taxon>
        <taxon>Saprospirales</taxon>
        <taxon>Saprospiraceae</taxon>
        <taxon>Saprospira</taxon>
    </lineage>
</organism>
<dbReference type="InterPro" id="IPR052044">
    <property type="entry name" value="PKS_Associated_Protein"/>
</dbReference>
<dbReference type="SUPFAM" id="SSF51182">
    <property type="entry name" value="RmlC-like cupins"/>
    <property type="match status" value="1"/>
</dbReference>
<dbReference type="PANTHER" id="PTHR36114">
    <property type="entry name" value="16.7 KDA PROTEIN IN WHIE LOCUS"/>
    <property type="match status" value="1"/>
</dbReference>
<evidence type="ECO:0000313" key="2">
    <source>
        <dbReference type="EMBL" id="AFC23512.1"/>
    </source>
</evidence>
<evidence type="ECO:0000259" key="1">
    <source>
        <dbReference type="Pfam" id="PF07883"/>
    </source>
</evidence>
<dbReference type="Gene3D" id="2.60.120.10">
    <property type="entry name" value="Jelly Rolls"/>
    <property type="match status" value="1"/>
</dbReference>
<dbReference type="InterPro" id="IPR014710">
    <property type="entry name" value="RmlC-like_jellyroll"/>
</dbReference>
<dbReference type="CDD" id="cd02214">
    <property type="entry name" value="cupin_MJ1618"/>
    <property type="match status" value="1"/>
</dbReference>
<keyword evidence="3" id="KW-1185">Reference proteome</keyword>
<gene>
    <name evidence="2" type="ordered locus">SGRA_0774</name>
</gene>
<dbReference type="OrthoDB" id="9791297at2"/>
<dbReference type="eggNOG" id="COG0662">
    <property type="taxonomic scope" value="Bacteria"/>
</dbReference>
<dbReference type="KEGG" id="sgn:SGRA_0774"/>
<dbReference type="InterPro" id="IPR013096">
    <property type="entry name" value="Cupin_2"/>
</dbReference>
<evidence type="ECO:0000313" key="3">
    <source>
        <dbReference type="Proteomes" id="UP000007519"/>
    </source>
</evidence>
<feature type="domain" description="Cupin type-2" evidence="1">
    <location>
        <begin position="43"/>
        <end position="109"/>
    </location>
</feature>